<reference evidence="1 2" key="1">
    <citation type="submission" date="2017-06" db="EMBL/GenBank/DDBJ databases">
        <title>Genome Sequencing of the methanotroph Methylovulum psychrotolerants str. HV10-M2 isolated from a high-altitude environment.</title>
        <authorList>
            <person name="Mateos-Rivera A."/>
        </authorList>
    </citation>
    <scope>NUCLEOTIDE SEQUENCE [LARGE SCALE GENOMIC DNA]</scope>
    <source>
        <strain evidence="1 2">HV10_M2</strain>
    </source>
</reference>
<dbReference type="AlphaFoldDB" id="A0A1Z4BZ55"/>
<dbReference type="EMBL" id="CP022129">
    <property type="protein sequence ID" value="ASF46541.1"/>
    <property type="molecule type" value="Genomic_DNA"/>
</dbReference>
<sequence>MSIRLKTAQHKQFLELRGIAWLRGRSTRPRTAIEPESDRNCHYKQAVFGLFFVPEFGKECGFIFHKATQIIQASWGITAIARTKLINFL</sequence>
<accession>A0A1Z4BZ55</accession>
<evidence type="ECO:0000313" key="2">
    <source>
        <dbReference type="Proteomes" id="UP000197019"/>
    </source>
</evidence>
<dbReference type="KEGG" id="mpsy:CEK71_10925"/>
<proteinExistence type="predicted"/>
<evidence type="ECO:0000313" key="1">
    <source>
        <dbReference type="EMBL" id="ASF46541.1"/>
    </source>
</evidence>
<keyword evidence="2" id="KW-1185">Reference proteome</keyword>
<organism evidence="1 2">
    <name type="scientific">Methylovulum psychrotolerans</name>
    <dbReference type="NCBI Taxonomy" id="1704499"/>
    <lineage>
        <taxon>Bacteria</taxon>
        <taxon>Pseudomonadati</taxon>
        <taxon>Pseudomonadota</taxon>
        <taxon>Gammaproteobacteria</taxon>
        <taxon>Methylococcales</taxon>
        <taxon>Methylococcaceae</taxon>
        <taxon>Methylovulum</taxon>
    </lineage>
</organism>
<dbReference type="Proteomes" id="UP000197019">
    <property type="component" value="Chromosome"/>
</dbReference>
<protein>
    <submittedName>
        <fullName evidence="1">Uncharacterized protein</fullName>
    </submittedName>
</protein>
<gene>
    <name evidence="1" type="ORF">CEK71_10925</name>
</gene>
<name>A0A1Z4BZ55_9GAMM</name>